<evidence type="ECO:0000256" key="3">
    <source>
        <dbReference type="ARBA" id="ARBA00022552"/>
    </source>
</evidence>
<dbReference type="InterPro" id="IPR002676">
    <property type="entry name" value="RimM_N"/>
</dbReference>
<accession>A0ABR9HLD4</accession>
<dbReference type="Gene3D" id="2.30.30.240">
    <property type="entry name" value="PRC-barrel domain"/>
    <property type="match status" value="1"/>
</dbReference>
<keyword evidence="1 5" id="KW-0963">Cytoplasm</keyword>
<dbReference type="Proteomes" id="UP000598217">
    <property type="component" value="Unassembled WGS sequence"/>
</dbReference>
<dbReference type="InterPro" id="IPR011961">
    <property type="entry name" value="RimM"/>
</dbReference>
<dbReference type="Pfam" id="PF24986">
    <property type="entry name" value="PRC_RimM"/>
    <property type="match status" value="1"/>
</dbReference>
<reference evidence="8 9" key="1">
    <citation type="submission" date="2020-10" db="EMBL/GenBank/DDBJ databases">
        <title>Sequencing the genomes of 1000 actinobacteria strains.</title>
        <authorList>
            <person name="Klenk H.-P."/>
        </authorList>
    </citation>
    <scope>NUCLEOTIDE SEQUENCE [LARGE SCALE GENOMIC DNA]</scope>
    <source>
        <strain evidence="8 9">DSM 45157</strain>
    </source>
</reference>
<evidence type="ECO:0000256" key="1">
    <source>
        <dbReference type="ARBA" id="ARBA00022490"/>
    </source>
</evidence>
<keyword evidence="4 5" id="KW-0143">Chaperone</keyword>
<evidence type="ECO:0000313" key="8">
    <source>
        <dbReference type="EMBL" id="MBE1459852.1"/>
    </source>
</evidence>
<dbReference type="PANTHER" id="PTHR33692">
    <property type="entry name" value="RIBOSOME MATURATION FACTOR RIMM"/>
    <property type="match status" value="1"/>
</dbReference>
<dbReference type="Pfam" id="PF01782">
    <property type="entry name" value="RimM"/>
    <property type="match status" value="1"/>
</dbReference>
<evidence type="ECO:0000256" key="4">
    <source>
        <dbReference type="ARBA" id="ARBA00023186"/>
    </source>
</evidence>
<dbReference type="PANTHER" id="PTHR33692:SF1">
    <property type="entry name" value="RIBOSOME MATURATION FACTOR RIMM"/>
    <property type="match status" value="1"/>
</dbReference>
<dbReference type="SUPFAM" id="SSF50346">
    <property type="entry name" value="PRC-barrel domain"/>
    <property type="match status" value="1"/>
</dbReference>
<dbReference type="SUPFAM" id="SSF50447">
    <property type="entry name" value="Translation proteins"/>
    <property type="match status" value="1"/>
</dbReference>
<proteinExistence type="inferred from homology"/>
<evidence type="ECO:0000256" key="5">
    <source>
        <dbReference type="HAMAP-Rule" id="MF_00014"/>
    </source>
</evidence>
<protein>
    <recommendedName>
        <fullName evidence="5">Ribosome maturation factor RimM</fullName>
    </recommendedName>
</protein>
<evidence type="ECO:0000256" key="2">
    <source>
        <dbReference type="ARBA" id="ARBA00022517"/>
    </source>
</evidence>
<keyword evidence="2 5" id="KW-0690">Ribosome biogenesis</keyword>
<evidence type="ECO:0000313" key="9">
    <source>
        <dbReference type="Proteomes" id="UP000598217"/>
    </source>
</evidence>
<dbReference type="RefSeq" id="WP_191274316.1">
    <property type="nucleotide sequence ID" value="NZ_BMXJ01000007.1"/>
</dbReference>
<keyword evidence="3 5" id="KW-0698">rRNA processing</keyword>
<dbReference type="InterPro" id="IPR036976">
    <property type="entry name" value="RimM_N_sf"/>
</dbReference>
<comment type="domain">
    <text evidence="5">The PRC barrel domain binds ribosomal protein uS19.</text>
</comment>
<comment type="subunit">
    <text evidence="5">Binds ribosomal protein uS19.</text>
</comment>
<comment type="caution">
    <text evidence="8">The sequence shown here is derived from an EMBL/GenBank/DDBJ whole genome shotgun (WGS) entry which is preliminary data.</text>
</comment>
<dbReference type="InterPro" id="IPR056792">
    <property type="entry name" value="PRC_RimM"/>
</dbReference>
<comment type="similarity">
    <text evidence="5">Belongs to the RimM family.</text>
</comment>
<dbReference type="InterPro" id="IPR009000">
    <property type="entry name" value="Transl_B-barrel_sf"/>
</dbReference>
<organism evidence="8 9">
    <name type="scientific">Nocardiopsis terrae</name>
    <dbReference type="NCBI Taxonomy" id="372655"/>
    <lineage>
        <taxon>Bacteria</taxon>
        <taxon>Bacillati</taxon>
        <taxon>Actinomycetota</taxon>
        <taxon>Actinomycetes</taxon>
        <taxon>Streptosporangiales</taxon>
        <taxon>Nocardiopsidaceae</taxon>
        <taxon>Nocardiopsis</taxon>
    </lineage>
</organism>
<sequence>MRLVVGRIGRAHGIRGDVAVDVRTDDPDARFTAGAVLRTDPASAGPLTIASTRRHSGRLLVRFEGMADRDAAEALRGTALLVDSADIAPLDDPDEFHDHELVGLTAVTTGGETVGTVDDVLHHAQDVLVITAEAGHEVLVPFVAALVPEVDVAAGRIVLDPPPGLLDLQNTD</sequence>
<keyword evidence="9" id="KW-1185">Reference proteome</keyword>
<comment type="subcellular location">
    <subcellularLocation>
        <location evidence="5">Cytoplasm</location>
    </subcellularLocation>
</comment>
<feature type="domain" description="Ribosome maturation factor RimM PRC barrel" evidence="7">
    <location>
        <begin position="99"/>
        <end position="165"/>
    </location>
</feature>
<dbReference type="EMBL" id="JADBDY010000001">
    <property type="protein sequence ID" value="MBE1459852.1"/>
    <property type="molecule type" value="Genomic_DNA"/>
</dbReference>
<gene>
    <name evidence="5" type="primary">rimM</name>
    <name evidence="8" type="ORF">H4W79_004066</name>
</gene>
<dbReference type="HAMAP" id="MF_00014">
    <property type="entry name" value="Ribosome_mat_RimM"/>
    <property type="match status" value="1"/>
</dbReference>
<dbReference type="InterPro" id="IPR011033">
    <property type="entry name" value="PRC_barrel-like_sf"/>
</dbReference>
<evidence type="ECO:0000259" key="7">
    <source>
        <dbReference type="Pfam" id="PF24986"/>
    </source>
</evidence>
<dbReference type="Gene3D" id="2.40.30.60">
    <property type="entry name" value="RimM"/>
    <property type="match status" value="1"/>
</dbReference>
<name>A0ABR9HLD4_9ACTN</name>
<comment type="function">
    <text evidence="5">An accessory protein needed during the final step in the assembly of 30S ribosomal subunit, possibly for assembly of the head region. Essential for efficient processing of 16S rRNA. May be needed both before and after RbfA during the maturation of 16S rRNA. It has affinity for free ribosomal 30S subunits but not for 70S ribosomes.</text>
</comment>
<evidence type="ECO:0000259" key="6">
    <source>
        <dbReference type="Pfam" id="PF01782"/>
    </source>
</evidence>
<dbReference type="NCBIfam" id="TIGR02273">
    <property type="entry name" value="16S_RimM"/>
    <property type="match status" value="1"/>
</dbReference>
<feature type="domain" description="RimM N-terminal" evidence="6">
    <location>
        <begin position="4"/>
        <end position="85"/>
    </location>
</feature>